<dbReference type="AlphaFoldDB" id="A0A6V7PK50"/>
<keyword evidence="2" id="KW-0472">Membrane</keyword>
<keyword evidence="2" id="KW-1133">Transmembrane helix</keyword>
<protein>
    <submittedName>
        <fullName evidence="3">Uncharacterized protein</fullName>
    </submittedName>
</protein>
<evidence type="ECO:0000256" key="2">
    <source>
        <dbReference type="SAM" id="Phobius"/>
    </source>
</evidence>
<evidence type="ECO:0000256" key="1">
    <source>
        <dbReference type="SAM" id="MobiDB-lite"/>
    </source>
</evidence>
<proteinExistence type="predicted"/>
<organism evidence="3">
    <name type="scientific">Ananas comosus var. bracteatus</name>
    <name type="common">red pineapple</name>
    <dbReference type="NCBI Taxonomy" id="296719"/>
    <lineage>
        <taxon>Eukaryota</taxon>
        <taxon>Viridiplantae</taxon>
        <taxon>Streptophyta</taxon>
        <taxon>Embryophyta</taxon>
        <taxon>Tracheophyta</taxon>
        <taxon>Spermatophyta</taxon>
        <taxon>Magnoliopsida</taxon>
        <taxon>Liliopsida</taxon>
        <taxon>Poales</taxon>
        <taxon>Bromeliaceae</taxon>
        <taxon>Bromelioideae</taxon>
        <taxon>Ananas</taxon>
    </lineage>
</organism>
<sequence>MAAGGSWWRRGVAEGAQPTFSGSTFDHVNFYAGAAGSDRGILVAILIVSCIMLAGILFVAAVWLYRSRLALADWIRGRGTLTPSHPAQAVASSSPASPDGGEEEGAQGALGWPGKKKPPPEREGRSQSAAAPDPVGESQAAPIEPDGRGRKDDGERDAAHYEDRDEDPTVAAGGPHVEVDVVEGAAGEAGLPALGRHASPPRAGSHRWWN</sequence>
<feature type="compositionally biased region" description="Basic and acidic residues" evidence="1">
    <location>
        <begin position="145"/>
        <end position="163"/>
    </location>
</feature>
<gene>
    <name evidence="3" type="ORF">CB5_LOCUS14473</name>
</gene>
<reference evidence="3" key="1">
    <citation type="submission" date="2020-07" db="EMBL/GenBank/DDBJ databases">
        <authorList>
            <person name="Lin J."/>
        </authorList>
    </citation>
    <scope>NUCLEOTIDE SEQUENCE</scope>
</reference>
<keyword evidence="2" id="KW-0812">Transmembrane</keyword>
<accession>A0A6V7PK50</accession>
<feature type="region of interest" description="Disordered" evidence="1">
    <location>
        <begin position="81"/>
        <end position="210"/>
    </location>
</feature>
<feature type="compositionally biased region" description="Low complexity" evidence="1">
    <location>
        <begin position="83"/>
        <end position="98"/>
    </location>
</feature>
<evidence type="ECO:0000313" key="3">
    <source>
        <dbReference type="EMBL" id="CAD1831262.1"/>
    </source>
</evidence>
<feature type="transmembrane region" description="Helical" evidence="2">
    <location>
        <begin position="41"/>
        <end position="65"/>
    </location>
</feature>
<dbReference type="EMBL" id="LR862149">
    <property type="protein sequence ID" value="CAD1831262.1"/>
    <property type="molecule type" value="Genomic_DNA"/>
</dbReference>
<name>A0A6V7PK50_ANACO</name>